<keyword evidence="3" id="KW-0598">Phosphotransferase system</keyword>
<dbReference type="CDD" id="cd00367">
    <property type="entry name" value="PTS-HPr_like"/>
    <property type="match status" value="1"/>
</dbReference>
<feature type="domain" description="HPr" evidence="4">
    <location>
        <begin position="1"/>
        <end position="85"/>
    </location>
</feature>
<evidence type="ECO:0000256" key="2">
    <source>
        <dbReference type="ARBA" id="ARBA00022490"/>
    </source>
</evidence>
<keyword evidence="2" id="KW-0963">Cytoplasm</keyword>
<dbReference type="InterPro" id="IPR000032">
    <property type="entry name" value="HPr-like"/>
</dbReference>
<protein>
    <submittedName>
        <fullName evidence="5">Catabolite repression HPr-like protein</fullName>
    </submittedName>
</protein>
<evidence type="ECO:0000313" key="6">
    <source>
        <dbReference type="Proteomes" id="UP000190814"/>
    </source>
</evidence>
<evidence type="ECO:0000313" key="5">
    <source>
        <dbReference type="EMBL" id="SKA64496.1"/>
    </source>
</evidence>
<evidence type="ECO:0000256" key="3">
    <source>
        <dbReference type="ARBA" id="ARBA00022683"/>
    </source>
</evidence>
<organism evidence="5 6">
    <name type="scientific">Eubacterium uniforme</name>
    <dbReference type="NCBI Taxonomy" id="39495"/>
    <lineage>
        <taxon>Bacteria</taxon>
        <taxon>Bacillati</taxon>
        <taxon>Bacillota</taxon>
        <taxon>Clostridia</taxon>
        <taxon>Eubacteriales</taxon>
        <taxon>Eubacteriaceae</taxon>
        <taxon>Eubacterium</taxon>
    </lineage>
</organism>
<dbReference type="GO" id="GO:0005737">
    <property type="term" value="C:cytoplasm"/>
    <property type="evidence" value="ECO:0007669"/>
    <property type="project" value="UniProtKB-SubCell"/>
</dbReference>
<dbReference type="SUPFAM" id="SSF55594">
    <property type="entry name" value="HPr-like"/>
    <property type="match status" value="1"/>
</dbReference>
<accession>A0A1T4VHS0</accession>
<dbReference type="NCBIfam" id="TIGR01003">
    <property type="entry name" value="PTS_HPr_family"/>
    <property type="match status" value="1"/>
</dbReference>
<evidence type="ECO:0000259" key="4">
    <source>
        <dbReference type="PROSITE" id="PS51350"/>
    </source>
</evidence>
<dbReference type="Pfam" id="PF00381">
    <property type="entry name" value="PTS-HPr"/>
    <property type="match status" value="1"/>
</dbReference>
<comment type="subcellular location">
    <subcellularLocation>
        <location evidence="1">Cytoplasm</location>
    </subcellularLocation>
</comment>
<evidence type="ECO:0000256" key="1">
    <source>
        <dbReference type="ARBA" id="ARBA00004496"/>
    </source>
</evidence>
<dbReference type="STRING" id="39495.SAMN02745111_00977"/>
<name>A0A1T4VHS0_9FIRM</name>
<dbReference type="OrthoDB" id="9809047at2"/>
<gene>
    <name evidence="5" type="ORF">SAMN02745111_00977</name>
</gene>
<dbReference type="GO" id="GO:0009401">
    <property type="term" value="P:phosphoenolpyruvate-dependent sugar phosphotransferase system"/>
    <property type="evidence" value="ECO:0007669"/>
    <property type="project" value="UniProtKB-KW"/>
</dbReference>
<dbReference type="InterPro" id="IPR050399">
    <property type="entry name" value="HPr"/>
</dbReference>
<dbReference type="Proteomes" id="UP000190814">
    <property type="component" value="Unassembled WGS sequence"/>
</dbReference>
<dbReference type="PANTHER" id="PTHR33705:SF2">
    <property type="entry name" value="PHOSPHOCARRIER PROTEIN NPR"/>
    <property type="match status" value="1"/>
</dbReference>
<sequence length="85" mass="9121">MVSKDISVNIGSGNDVGPVAELIQVASQFKSVIYVISDNKHVNAKSLMGMMTLGVSKGQQVCVTCEGEDEEEALSQIEDFLSKEN</sequence>
<dbReference type="PRINTS" id="PR00107">
    <property type="entry name" value="PHOSPHOCPHPR"/>
</dbReference>
<keyword evidence="6" id="KW-1185">Reference proteome</keyword>
<reference evidence="5 6" key="1">
    <citation type="submission" date="2017-02" db="EMBL/GenBank/DDBJ databases">
        <authorList>
            <person name="Peterson S.W."/>
        </authorList>
    </citation>
    <scope>NUCLEOTIDE SEQUENCE [LARGE SCALE GENOMIC DNA]</scope>
    <source>
        <strain evidence="5 6">ATCC 35992</strain>
    </source>
</reference>
<dbReference type="AlphaFoldDB" id="A0A1T4VHS0"/>
<dbReference type="InterPro" id="IPR035895">
    <property type="entry name" value="HPr-like_sf"/>
</dbReference>
<dbReference type="RefSeq" id="WP_078765852.1">
    <property type="nucleotide sequence ID" value="NZ_FUXZ01000005.1"/>
</dbReference>
<dbReference type="PROSITE" id="PS51350">
    <property type="entry name" value="PTS_HPR_DOM"/>
    <property type="match status" value="1"/>
</dbReference>
<dbReference type="EMBL" id="FUXZ01000005">
    <property type="protein sequence ID" value="SKA64496.1"/>
    <property type="molecule type" value="Genomic_DNA"/>
</dbReference>
<proteinExistence type="predicted"/>
<dbReference type="PANTHER" id="PTHR33705">
    <property type="entry name" value="PHOSPHOCARRIER PROTEIN HPR"/>
    <property type="match status" value="1"/>
</dbReference>
<dbReference type="Gene3D" id="3.30.1340.10">
    <property type="entry name" value="HPr-like"/>
    <property type="match status" value="1"/>
</dbReference>